<dbReference type="Gene3D" id="2.30.42.10">
    <property type="match status" value="1"/>
</dbReference>
<evidence type="ECO:0000256" key="4">
    <source>
        <dbReference type="ARBA" id="ARBA00010448"/>
    </source>
</evidence>
<dbReference type="Proteomes" id="UP000261540">
    <property type="component" value="Unplaced"/>
</dbReference>
<keyword evidence="7" id="KW-0202">Cytokine</keyword>
<dbReference type="GO" id="GO:0019221">
    <property type="term" value="P:cytokine-mediated signaling pathway"/>
    <property type="evidence" value="ECO:0007669"/>
    <property type="project" value="TreeGrafter"/>
</dbReference>
<dbReference type="GO" id="GO:1901222">
    <property type="term" value="P:regulation of non-canonical NF-kappaB signal transduction"/>
    <property type="evidence" value="ECO:0007669"/>
    <property type="project" value="TreeGrafter"/>
</dbReference>
<reference evidence="13" key="1">
    <citation type="submission" date="2025-08" db="UniProtKB">
        <authorList>
            <consortium name="Ensembl"/>
        </authorList>
    </citation>
    <scope>IDENTIFICATION</scope>
</reference>
<dbReference type="InterPro" id="IPR000975">
    <property type="entry name" value="IL-1_fam"/>
</dbReference>
<dbReference type="GO" id="GO:0071222">
    <property type="term" value="P:cellular response to lipopolysaccharide"/>
    <property type="evidence" value="ECO:0007669"/>
    <property type="project" value="TreeGrafter"/>
</dbReference>
<dbReference type="Ensembl" id="ENSPKIT00000014120.1">
    <property type="protein sequence ID" value="ENSPKIP00000033234.1"/>
    <property type="gene ID" value="ENSPKIG00000013024.1"/>
</dbReference>
<dbReference type="PANTHER" id="PTHR10078:SF30">
    <property type="entry name" value="INTERLEUKIN-1 BETA"/>
    <property type="match status" value="1"/>
</dbReference>
<evidence type="ECO:0000256" key="3">
    <source>
        <dbReference type="ARBA" id="ARBA00004550"/>
    </source>
</evidence>
<keyword evidence="14" id="KW-1185">Reference proteome</keyword>
<name>A0A3B3SR77_9TELE</name>
<dbReference type="InterPro" id="IPR036034">
    <property type="entry name" value="PDZ_sf"/>
</dbReference>
<dbReference type="InterPro" id="IPR008996">
    <property type="entry name" value="IL1/FGF"/>
</dbReference>
<dbReference type="GeneTree" id="ENSGT00980000199728"/>
<dbReference type="OrthoDB" id="8962877at2759"/>
<dbReference type="GO" id="GO:0051781">
    <property type="term" value="P:positive regulation of cell division"/>
    <property type="evidence" value="ECO:0007669"/>
    <property type="project" value="UniProtKB-KW"/>
</dbReference>
<protein>
    <recommendedName>
        <fullName evidence="5">Interleukin-1 beta</fullName>
    </recommendedName>
</protein>
<organism evidence="13 14">
    <name type="scientific">Paramormyrops kingsleyae</name>
    <dbReference type="NCBI Taxonomy" id="1676925"/>
    <lineage>
        <taxon>Eukaryota</taxon>
        <taxon>Metazoa</taxon>
        <taxon>Chordata</taxon>
        <taxon>Craniata</taxon>
        <taxon>Vertebrata</taxon>
        <taxon>Euteleostomi</taxon>
        <taxon>Actinopterygii</taxon>
        <taxon>Neopterygii</taxon>
        <taxon>Teleostei</taxon>
        <taxon>Osteoglossocephala</taxon>
        <taxon>Osteoglossomorpha</taxon>
        <taxon>Osteoglossiformes</taxon>
        <taxon>Mormyridae</taxon>
        <taxon>Paramormyrops</taxon>
    </lineage>
</organism>
<dbReference type="GO" id="GO:0006955">
    <property type="term" value="P:immune response"/>
    <property type="evidence" value="ECO:0007669"/>
    <property type="project" value="InterPro"/>
</dbReference>
<dbReference type="GO" id="GO:0048246">
    <property type="term" value="P:macrophage chemotaxis"/>
    <property type="evidence" value="ECO:0007669"/>
    <property type="project" value="TreeGrafter"/>
</dbReference>
<evidence type="ECO:0000313" key="14">
    <source>
        <dbReference type="Proteomes" id="UP000261540"/>
    </source>
</evidence>
<comment type="similarity">
    <text evidence="4">Belongs to the IL-1 family.</text>
</comment>
<evidence type="ECO:0000256" key="7">
    <source>
        <dbReference type="ARBA" id="ARBA00022514"/>
    </source>
</evidence>
<dbReference type="GO" id="GO:0001660">
    <property type="term" value="P:fever generation"/>
    <property type="evidence" value="ECO:0007669"/>
    <property type="project" value="UniProtKB-KW"/>
</dbReference>
<evidence type="ECO:0000256" key="8">
    <source>
        <dbReference type="ARBA" id="ARBA00022525"/>
    </source>
</evidence>
<comment type="subcellular location">
    <subcellularLocation>
        <location evidence="2">Cytoplasm</location>
        <location evidence="2">Cytosol</location>
    </subcellularLocation>
    <subcellularLocation>
        <location evidence="1">Lysosome</location>
    </subcellularLocation>
    <subcellularLocation>
        <location evidence="3">Secreted</location>
        <location evidence="3">Extracellular exosome</location>
    </subcellularLocation>
</comment>
<dbReference type="GO" id="GO:0010628">
    <property type="term" value="P:positive regulation of gene expression"/>
    <property type="evidence" value="ECO:0007669"/>
    <property type="project" value="TreeGrafter"/>
</dbReference>
<evidence type="ECO:0000256" key="9">
    <source>
        <dbReference type="ARBA" id="ARBA00022620"/>
    </source>
</evidence>
<dbReference type="KEGG" id="pki:111850233"/>
<dbReference type="CDD" id="cd00100">
    <property type="entry name" value="beta-trefoil_IL1"/>
    <property type="match status" value="1"/>
</dbReference>
<evidence type="ECO:0000256" key="5">
    <source>
        <dbReference type="ARBA" id="ARBA00014702"/>
    </source>
</evidence>
<keyword evidence="12" id="KW-0497">Mitogen</keyword>
<dbReference type="SUPFAM" id="SSF50353">
    <property type="entry name" value="Cytokine"/>
    <property type="match status" value="1"/>
</dbReference>
<dbReference type="GO" id="GO:0005764">
    <property type="term" value="C:lysosome"/>
    <property type="evidence" value="ECO:0007669"/>
    <property type="project" value="UniProtKB-SubCell"/>
</dbReference>
<keyword evidence="9" id="KW-0666">Pyrogen</keyword>
<dbReference type="GeneID" id="111850233"/>
<dbReference type="Gene3D" id="2.80.10.50">
    <property type="match status" value="1"/>
</dbReference>
<evidence type="ECO:0000256" key="10">
    <source>
        <dbReference type="ARBA" id="ARBA00023198"/>
    </source>
</evidence>
<dbReference type="GO" id="GO:0005615">
    <property type="term" value="C:extracellular space"/>
    <property type="evidence" value="ECO:0007669"/>
    <property type="project" value="UniProtKB-KW"/>
</dbReference>
<evidence type="ECO:0000256" key="2">
    <source>
        <dbReference type="ARBA" id="ARBA00004514"/>
    </source>
</evidence>
<keyword evidence="6" id="KW-0963">Cytoplasm</keyword>
<dbReference type="RefSeq" id="XP_023679666.1">
    <property type="nucleotide sequence ID" value="XM_023823898.2"/>
</dbReference>
<dbReference type="GO" id="GO:0042119">
    <property type="term" value="P:neutrophil activation"/>
    <property type="evidence" value="ECO:0007669"/>
    <property type="project" value="TreeGrafter"/>
</dbReference>
<dbReference type="PANTHER" id="PTHR10078">
    <property type="entry name" value="INTERLEUKIN-1 FAMILY MEMBER"/>
    <property type="match status" value="1"/>
</dbReference>
<sequence>MEKKDTPVTGGAVIQHTFQQGEHHYDIKKVVKNKMTNRRKSFLSKGDKLLKINDMDLRDLPPELFAELLAESSPRLTVYQPHKDAPKEKCPENSGGFQAFSKEDTVLSFSLDLSREADPDDVTKDDFHEAAKPESQLDELLLVTMLSTSFSVITGRGCDKEGLCQDTFCTECNLNDVIMEAKSSNITQVLRELKFIQEKVQDNIFIQSLMYEKYIQNRQRFARMSSNCMTNSVNITIYFYKTTCIEGEYKGIPVVLNFSGTDCFLKCSKTGDKPTISIESCEKKKLKDVHEGDKDIVGFLFYMKAVQPDMRRFESVGCSGWYLHAKKEEVEVEHFVMADEAFYFFIEGK</sequence>
<keyword evidence="8" id="KW-0964">Secreted</keyword>
<evidence type="ECO:0000256" key="12">
    <source>
        <dbReference type="ARBA" id="ARBA00023246"/>
    </source>
</evidence>
<accession>A0A3B3SR77</accession>
<dbReference type="GO" id="GO:0005829">
    <property type="term" value="C:cytosol"/>
    <property type="evidence" value="ECO:0007669"/>
    <property type="project" value="UniProtKB-SubCell"/>
</dbReference>
<evidence type="ECO:0000256" key="6">
    <source>
        <dbReference type="ARBA" id="ARBA00022490"/>
    </source>
</evidence>
<reference evidence="13" key="2">
    <citation type="submission" date="2025-09" db="UniProtKB">
        <authorList>
            <consortium name="Ensembl"/>
        </authorList>
    </citation>
    <scope>IDENTIFICATION</scope>
</reference>
<dbReference type="Pfam" id="PF00340">
    <property type="entry name" value="IL1"/>
    <property type="match status" value="1"/>
</dbReference>
<dbReference type="AlphaFoldDB" id="A0A3B3SR77"/>
<proteinExistence type="inferred from homology"/>
<keyword evidence="11" id="KW-0458">Lysosome</keyword>
<evidence type="ECO:0000313" key="13">
    <source>
        <dbReference type="Ensembl" id="ENSPKIP00000033234.1"/>
    </source>
</evidence>
<keyword evidence="10" id="KW-0395">Inflammatory response</keyword>
<evidence type="ECO:0000256" key="11">
    <source>
        <dbReference type="ARBA" id="ARBA00023228"/>
    </source>
</evidence>
<evidence type="ECO:0000256" key="1">
    <source>
        <dbReference type="ARBA" id="ARBA00004371"/>
    </source>
</evidence>
<dbReference type="STRING" id="1676925.ENSPKIP00000033234"/>
<dbReference type="GO" id="GO:0005125">
    <property type="term" value="F:cytokine activity"/>
    <property type="evidence" value="ECO:0007669"/>
    <property type="project" value="UniProtKB-KW"/>
</dbReference>